<sequence length="102" mass="11106">MGPASLGGNSVPKFQVNVQRSRNHGFKAAPFMVAISAENGMLTSDNANASNVKIDVGDFLKHPPAHEIRAIDPRKILHMAPEMLEIENYIPVTDPDRAQLST</sequence>
<evidence type="ECO:0000313" key="2">
    <source>
        <dbReference type="Proteomes" id="UP000186922"/>
    </source>
</evidence>
<name>A0A1D1UCR4_RAMVA</name>
<comment type="caution">
    <text evidence="1">The sequence shown here is derived from an EMBL/GenBank/DDBJ whole genome shotgun (WGS) entry which is preliminary data.</text>
</comment>
<evidence type="ECO:0000313" key="1">
    <source>
        <dbReference type="EMBL" id="GAU87281.1"/>
    </source>
</evidence>
<keyword evidence="2" id="KW-1185">Reference proteome</keyword>
<dbReference type="Proteomes" id="UP000186922">
    <property type="component" value="Unassembled WGS sequence"/>
</dbReference>
<proteinExistence type="predicted"/>
<reference evidence="1 2" key="1">
    <citation type="journal article" date="2016" name="Nat. Commun.">
        <title>Extremotolerant tardigrade genome and improved radiotolerance of human cultured cells by tardigrade-unique protein.</title>
        <authorList>
            <person name="Hashimoto T."/>
            <person name="Horikawa D.D."/>
            <person name="Saito Y."/>
            <person name="Kuwahara H."/>
            <person name="Kozuka-Hata H."/>
            <person name="Shin-I T."/>
            <person name="Minakuchi Y."/>
            <person name="Ohishi K."/>
            <person name="Motoyama A."/>
            <person name="Aizu T."/>
            <person name="Enomoto A."/>
            <person name="Kondo K."/>
            <person name="Tanaka S."/>
            <person name="Hara Y."/>
            <person name="Koshikawa S."/>
            <person name="Sagara H."/>
            <person name="Miura T."/>
            <person name="Yokobori S."/>
            <person name="Miyagawa K."/>
            <person name="Suzuki Y."/>
            <person name="Kubo T."/>
            <person name="Oyama M."/>
            <person name="Kohara Y."/>
            <person name="Fujiyama A."/>
            <person name="Arakawa K."/>
            <person name="Katayama T."/>
            <person name="Toyoda A."/>
            <person name="Kunieda T."/>
        </authorList>
    </citation>
    <scope>NUCLEOTIDE SEQUENCE [LARGE SCALE GENOMIC DNA]</scope>
    <source>
        <strain evidence="1 2">YOKOZUNA-1</strain>
    </source>
</reference>
<organism evidence="1 2">
    <name type="scientific">Ramazzottius varieornatus</name>
    <name type="common">Water bear</name>
    <name type="synonym">Tardigrade</name>
    <dbReference type="NCBI Taxonomy" id="947166"/>
    <lineage>
        <taxon>Eukaryota</taxon>
        <taxon>Metazoa</taxon>
        <taxon>Ecdysozoa</taxon>
        <taxon>Tardigrada</taxon>
        <taxon>Eutardigrada</taxon>
        <taxon>Parachela</taxon>
        <taxon>Hypsibioidea</taxon>
        <taxon>Ramazzottiidae</taxon>
        <taxon>Ramazzottius</taxon>
    </lineage>
</organism>
<accession>A0A1D1UCR4</accession>
<dbReference type="AlphaFoldDB" id="A0A1D1UCR4"/>
<gene>
    <name evidence="1" type="primary">RvY_00160-1</name>
    <name evidence="1" type="synonym">RvY_00160.1</name>
    <name evidence="1" type="ORF">RvY_00160</name>
</gene>
<dbReference type="EMBL" id="BDGG01000001">
    <property type="protein sequence ID" value="GAU87281.1"/>
    <property type="molecule type" value="Genomic_DNA"/>
</dbReference>
<protein>
    <submittedName>
        <fullName evidence="1">Uncharacterized protein</fullName>
    </submittedName>
</protein>